<dbReference type="NCBIfam" id="TIGR00029">
    <property type="entry name" value="S20"/>
    <property type="match status" value="1"/>
</dbReference>
<dbReference type="STRING" id="1306947.J120_02015"/>
<name>A0A0D2GQQ9_9BACT</name>
<dbReference type="HAMAP" id="MF_00500">
    <property type="entry name" value="Ribosomal_bS20"/>
    <property type="match status" value="1"/>
</dbReference>
<keyword evidence="4 8" id="KW-0694">RNA-binding</keyword>
<dbReference type="EMBL" id="ARQD01000001">
    <property type="protein sequence ID" value="KIX85684.1"/>
    <property type="molecule type" value="Genomic_DNA"/>
</dbReference>
<evidence type="ECO:0000256" key="4">
    <source>
        <dbReference type="ARBA" id="ARBA00022884"/>
    </source>
</evidence>
<dbReference type="GO" id="GO:0006412">
    <property type="term" value="P:translation"/>
    <property type="evidence" value="ECO:0007669"/>
    <property type="project" value="UniProtKB-UniRule"/>
</dbReference>
<proteinExistence type="inferred from homology"/>
<dbReference type="Pfam" id="PF01649">
    <property type="entry name" value="Ribosomal_S20p"/>
    <property type="match status" value="1"/>
</dbReference>
<evidence type="ECO:0000256" key="2">
    <source>
        <dbReference type="ARBA" id="ARBA00007634"/>
    </source>
</evidence>
<protein>
    <recommendedName>
        <fullName evidence="7 8">Small ribosomal subunit protein bS20</fullName>
    </recommendedName>
</protein>
<dbReference type="AlphaFoldDB" id="A0A0D2GQQ9"/>
<dbReference type="GO" id="GO:0003735">
    <property type="term" value="F:structural constituent of ribosome"/>
    <property type="evidence" value="ECO:0007669"/>
    <property type="project" value="InterPro"/>
</dbReference>
<evidence type="ECO:0000256" key="8">
    <source>
        <dbReference type="HAMAP-Rule" id="MF_00500"/>
    </source>
</evidence>
<dbReference type="GO" id="GO:0005829">
    <property type="term" value="C:cytosol"/>
    <property type="evidence" value="ECO:0007669"/>
    <property type="project" value="TreeGrafter"/>
</dbReference>
<sequence>MANTKSAKKQARQNIVRRKRNLARKSSIKSAIKKVLSAIAQSDAVETTAELLNDAQAKLARAKTKGLIHANTAARKVSRLARKVKKYAQDKAS</sequence>
<evidence type="ECO:0000256" key="3">
    <source>
        <dbReference type="ARBA" id="ARBA00022730"/>
    </source>
</evidence>
<dbReference type="SUPFAM" id="SSF46992">
    <property type="entry name" value="Ribosomal protein S20"/>
    <property type="match status" value="1"/>
</dbReference>
<dbReference type="GO" id="GO:0015935">
    <property type="term" value="C:small ribosomal subunit"/>
    <property type="evidence" value="ECO:0007669"/>
    <property type="project" value="TreeGrafter"/>
</dbReference>
<accession>A0A0D2GQQ9</accession>
<comment type="caution">
    <text evidence="10">The sequence shown here is derived from an EMBL/GenBank/DDBJ whole genome shotgun (WGS) entry which is preliminary data.</text>
</comment>
<evidence type="ECO:0000256" key="9">
    <source>
        <dbReference type="SAM" id="MobiDB-lite"/>
    </source>
</evidence>
<keyword evidence="5 8" id="KW-0689">Ribosomal protein</keyword>
<dbReference type="Proteomes" id="UP000032214">
    <property type="component" value="Unassembled WGS sequence"/>
</dbReference>
<evidence type="ECO:0000256" key="5">
    <source>
        <dbReference type="ARBA" id="ARBA00022980"/>
    </source>
</evidence>
<dbReference type="eggNOG" id="COG0268">
    <property type="taxonomic scope" value="Bacteria"/>
</dbReference>
<comment type="function">
    <text evidence="1 8">Binds directly to 16S ribosomal RNA.</text>
</comment>
<organism evidence="10 11">
    <name type="scientific">candidate division TM6 bacterium JCVI TM6SC1</name>
    <dbReference type="NCBI Taxonomy" id="1306947"/>
    <lineage>
        <taxon>Bacteria</taxon>
        <taxon>Candidatus Babelota</taxon>
        <taxon>Vermiphilus</taxon>
    </lineage>
</organism>
<evidence type="ECO:0000313" key="11">
    <source>
        <dbReference type="Proteomes" id="UP000032214"/>
    </source>
</evidence>
<feature type="region of interest" description="Disordered" evidence="9">
    <location>
        <begin position="1"/>
        <end position="23"/>
    </location>
</feature>
<keyword evidence="11" id="KW-1185">Reference proteome</keyword>
<dbReference type="Gene3D" id="1.20.58.110">
    <property type="entry name" value="Ribosomal protein S20"/>
    <property type="match status" value="1"/>
</dbReference>
<evidence type="ECO:0000256" key="6">
    <source>
        <dbReference type="ARBA" id="ARBA00023274"/>
    </source>
</evidence>
<dbReference type="InterPro" id="IPR002583">
    <property type="entry name" value="Ribosomal_bS20"/>
</dbReference>
<gene>
    <name evidence="8" type="primary">rpsT</name>
    <name evidence="10" type="ORF">J120_02015</name>
</gene>
<dbReference type="PANTHER" id="PTHR33398:SF1">
    <property type="entry name" value="SMALL RIBOSOMAL SUBUNIT PROTEIN BS20C"/>
    <property type="match status" value="1"/>
</dbReference>
<dbReference type="FunFam" id="1.20.58.110:FF:000001">
    <property type="entry name" value="30S ribosomal protein S20"/>
    <property type="match status" value="1"/>
</dbReference>
<keyword evidence="6 8" id="KW-0687">Ribonucleoprotein</keyword>
<evidence type="ECO:0000256" key="7">
    <source>
        <dbReference type="ARBA" id="ARBA00035136"/>
    </source>
</evidence>
<dbReference type="PANTHER" id="PTHR33398">
    <property type="entry name" value="30S RIBOSOMAL PROTEIN S20"/>
    <property type="match status" value="1"/>
</dbReference>
<dbReference type="InterPro" id="IPR036510">
    <property type="entry name" value="Ribosomal_bS20_sf"/>
</dbReference>
<evidence type="ECO:0000313" key="10">
    <source>
        <dbReference type="EMBL" id="KIX85684.1"/>
    </source>
</evidence>
<evidence type="ECO:0000256" key="1">
    <source>
        <dbReference type="ARBA" id="ARBA00003134"/>
    </source>
</evidence>
<keyword evidence="3 8" id="KW-0699">rRNA-binding</keyword>
<comment type="similarity">
    <text evidence="2 8">Belongs to the bacterial ribosomal protein bS20 family.</text>
</comment>
<dbReference type="GO" id="GO:0070181">
    <property type="term" value="F:small ribosomal subunit rRNA binding"/>
    <property type="evidence" value="ECO:0007669"/>
    <property type="project" value="TreeGrafter"/>
</dbReference>
<reference evidence="10 11" key="1">
    <citation type="journal article" date="2013" name="Proc. Natl. Acad. Sci. U.S.A.">
        <title>Candidate phylum TM6 genome recovered from a hospital sink biofilm provides genomic insights into this uncultivated phylum.</title>
        <authorList>
            <person name="McLean J.S."/>
            <person name="Lombardo M.J."/>
            <person name="Badger J.H."/>
            <person name="Edlund A."/>
            <person name="Novotny M."/>
            <person name="Yee-Greenbaum J."/>
            <person name="Vyahhi N."/>
            <person name="Hall A.P."/>
            <person name="Yang Y."/>
            <person name="Dupont C.L."/>
            <person name="Ziegler M.G."/>
            <person name="Chitsaz H."/>
            <person name="Allen A.E."/>
            <person name="Yooseph S."/>
            <person name="Tesler G."/>
            <person name="Pevzner P.A."/>
            <person name="Friedman R.M."/>
            <person name="Nealson K.H."/>
            <person name="Venter J.C."/>
            <person name="Lasken R.S."/>
        </authorList>
    </citation>
    <scope>NUCLEOTIDE SEQUENCE [LARGE SCALE GENOMIC DNA]</scope>
    <source>
        <strain evidence="10 11">TM6SC1</strain>
    </source>
</reference>